<gene>
    <name evidence="2" type="ORF">RRG08_026805</name>
</gene>
<comment type="caution">
    <text evidence="2">The sequence shown here is derived from an EMBL/GenBank/DDBJ whole genome shotgun (WGS) entry which is preliminary data.</text>
</comment>
<feature type="compositionally biased region" description="Polar residues" evidence="1">
    <location>
        <begin position="66"/>
        <end position="95"/>
    </location>
</feature>
<keyword evidence="3" id="KW-1185">Reference proteome</keyword>
<accession>A0AAE1AQ66</accession>
<evidence type="ECO:0000256" key="1">
    <source>
        <dbReference type="SAM" id="MobiDB-lite"/>
    </source>
</evidence>
<feature type="region of interest" description="Disordered" evidence="1">
    <location>
        <begin position="33"/>
        <end position="95"/>
    </location>
</feature>
<dbReference type="EMBL" id="JAWDGP010001428">
    <property type="protein sequence ID" value="KAK3791903.1"/>
    <property type="molecule type" value="Genomic_DNA"/>
</dbReference>
<sequence length="95" mass="9998">MLDLGLMTTAASLSNLLAAPFPTLGADYLKNVPDTESVGQGPRTTSIRVVPKGSNSKQSKMPLFSAQESNPSPSYQSVERSTASLSELSSQTIPI</sequence>
<feature type="compositionally biased region" description="Polar residues" evidence="1">
    <location>
        <begin position="42"/>
        <end position="59"/>
    </location>
</feature>
<reference evidence="2" key="1">
    <citation type="journal article" date="2023" name="G3 (Bethesda)">
        <title>A reference genome for the long-term kleptoplast-retaining sea slug Elysia crispata morphotype clarki.</title>
        <authorList>
            <person name="Eastman K.E."/>
            <person name="Pendleton A.L."/>
            <person name="Shaikh M.A."/>
            <person name="Suttiyut T."/>
            <person name="Ogas R."/>
            <person name="Tomko P."/>
            <person name="Gavelis G."/>
            <person name="Widhalm J.R."/>
            <person name="Wisecaver J.H."/>
        </authorList>
    </citation>
    <scope>NUCLEOTIDE SEQUENCE</scope>
    <source>
        <strain evidence="2">ECLA1</strain>
    </source>
</reference>
<protein>
    <submittedName>
        <fullName evidence="2">Uncharacterized protein</fullName>
    </submittedName>
</protein>
<proteinExistence type="predicted"/>
<evidence type="ECO:0000313" key="2">
    <source>
        <dbReference type="EMBL" id="KAK3791903.1"/>
    </source>
</evidence>
<evidence type="ECO:0000313" key="3">
    <source>
        <dbReference type="Proteomes" id="UP001283361"/>
    </source>
</evidence>
<dbReference type="Proteomes" id="UP001283361">
    <property type="component" value="Unassembled WGS sequence"/>
</dbReference>
<dbReference type="AlphaFoldDB" id="A0AAE1AQ66"/>
<name>A0AAE1AQ66_9GAST</name>
<organism evidence="2 3">
    <name type="scientific">Elysia crispata</name>
    <name type="common">lettuce slug</name>
    <dbReference type="NCBI Taxonomy" id="231223"/>
    <lineage>
        <taxon>Eukaryota</taxon>
        <taxon>Metazoa</taxon>
        <taxon>Spiralia</taxon>
        <taxon>Lophotrochozoa</taxon>
        <taxon>Mollusca</taxon>
        <taxon>Gastropoda</taxon>
        <taxon>Heterobranchia</taxon>
        <taxon>Euthyneura</taxon>
        <taxon>Panpulmonata</taxon>
        <taxon>Sacoglossa</taxon>
        <taxon>Placobranchoidea</taxon>
        <taxon>Plakobranchidae</taxon>
        <taxon>Elysia</taxon>
    </lineage>
</organism>